<evidence type="ECO:0000256" key="7">
    <source>
        <dbReference type="RuleBase" id="RU363037"/>
    </source>
</evidence>
<evidence type="ECO:0000313" key="10">
    <source>
        <dbReference type="Proteomes" id="UP000564885"/>
    </source>
</evidence>
<dbReference type="GO" id="GO:0004818">
    <property type="term" value="F:glutamate-tRNA ligase activity"/>
    <property type="evidence" value="ECO:0007669"/>
    <property type="project" value="TreeGrafter"/>
</dbReference>
<dbReference type="PROSITE" id="PS00178">
    <property type="entry name" value="AA_TRNA_LIGASE_I"/>
    <property type="match status" value="1"/>
</dbReference>
<dbReference type="AlphaFoldDB" id="A0A849ICV7"/>
<keyword evidence="7" id="KW-0648">Protein biosynthesis</keyword>
<dbReference type="GO" id="GO:0005829">
    <property type="term" value="C:cytosol"/>
    <property type="evidence" value="ECO:0007669"/>
    <property type="project" value="TreeGrafter"/>
</dbReference>
<keyword evidence="3 7" id="KW-0547">Nucleotide-binding</keyword>
<proteinExistence type="inferred from homology"/>
<dbReference type="InterPro" id="IPR001412">
    <property type="entry name" value="aa-tRNA-synth_I_CS"/>
</dbReference>
<dbReference type="SUPFAM" id="SSF52374">
    <property type="entry name" value="Nucleotidylyl transferase"/>
    <property type="match status" value="1"/>
</dbReference>
<dbReference type="Pfam" id="PF00749">
    <property type="entry name" value="tRNA-synt_1c"/>
    <property type="match status" value="1"/>
</dbReference>
<evidence type="ECO:0000256" key="4">
    <source>
        <dbReference type="ARBA" id="ARBA00022833"/>
    </source>
</evidence>
<dbReference type="Proteomes" id="UP000564885">
    <property type="component" value="Unassembled WGS sequence"/>
</dbReference>
<dbReference type="InterPro" id="IPR020058">
    <property type="entry name" value="Glu/Gln-tRNA-synth_Ib_cat-dom"/>
</dbReference>
<dbReference type="PANTHER" id="PTHR43311">
    <property type="entry name" value="GLUTAMATE--TRNA LIGASE"/>
    <property type="match status" value="1"/>
</dbReference>
<dbReference type="RefSeq" id="WP_171219704.1">
    <property type="nucleotide sequence ID" value="NZ_JABEPP010000005.1"/>
</dbReference>
<dbReference type="GO" id="GO:0005524">
    <property type="term" value="F:ATP binding"/>
    <property type="evidence" value="ECO:0007669"/>
    <property type="project" value="UniProtKB-KW"/>
</dbReference>
<dbReference type="EMBL" id="JABEPP010000005">
    <property type="protein sequence ID" value="NNM74249.1"/>
    <property type="molecule type" value="Genomic_DNA"/>
</dbReference>
<keyword evidence="4" id="KW-0862">Zinc</keyword>
<dbReference type="EC" id="6.1.1.-" evidence="9"/>
<evidence type="ECO:0000256" key="3">
    <source>
        <dbReference type="ARBA" id="ARBA00022741"/>
    </source>
</evidence>
<comment type="caution">
    <text evidence="9">The sequence shown here is derived from an EMBL/GenBank/DDBJ whole genome shotgun (WGS) entry which is preliminary data.</text>
</comment>
<keyword evidence="2" id="KW-0479">Metal-binding</keyword>
<name>A0A849ICV7_9HYPH</name>
<evidence type="ECO:0000256" key="5">
    <source>
        <dbReference type="ARBA" id="ARBA00022840"/>
    </source>
</evidence>
<evidence type="ECO:0000256" key="6">
    <source>
        <dbReference type="ARBA" id="ARBA00023146"/>
    </source>
</evidence>
<feature type="domain" description="Glutamyl/glutaminyl-tRNA synthetase class Ib catalytic" evidence="8">
    <location>
        <begin position="6"/>
        <end position="283"/>
    </location>
</feature>
<dbReference type="GO" id="GO:0006424">
    <property type="term" value="P:glutamyl-tRNA aminoacylation"/>
    <property type="evidence" value="ECO:0007669"/>
    <property type="project" value="TreeGrafter"/>
</dbReference>
<dbReference type="InterPro" id="IPR014729">
    <property type="entry name" value="Rossmann-like_a/b/a_fold"/>
</dbReference>
<organism evidence="9 10">
    <name type="scientific">Enterovirga aerilata</name>
    <dbReference type="NCBI Taxonomy" id="2730920"/>
    <lineage>
        <taxon>Bacteria</taxon>
        <taxon>Pseudomonadati</taxon>
        <taxon>Pseudomonadota</taxon>
        <taxon>Alphaproteobacteria</taxon>
        <taxon>Hyphomicrobiales</taxon>
        <taxon>Methylobacteriaceae</taxon>
        <taxon>Enterovirga</taxon>
    </lineage>
</organism>
<dbReference type="InterPro" id="IPR049940">
    <property type="entry name" value="GluQ/Sye"/>
</dbReference>
<evidence type="ECO:0000256" key="2">
    <source>
        <dbReference type="ARBA" id="ARBA00022723"/>
    </source>
</evidence>
<sequence>MSPILRFAPSPNGRLHLGHAYSALLNDAVAHRLGGIWLLRIEDIDLVRATPENIAGIEEDLAWLGLSWPQPVRRQSGHMAEYLAGAERLRRAGLLYPCGCSRSEIAATVAAWESKTGGRWPRDPDGTPLYPGTCRNLPRAGRESLLAAGGRVAWRIDMAAASAAAGPVSWRGFDPDGRDWSVAARPERWGDLVLVRKETPTSYNLSVVLDDAAQGVTHVVRGVDLEAATDIHALLGRLFDLPRPLYHHHALLTDEGGRKLSKSRSSVSLAALRAAGESPEDIRRRLGFG</sequence>
<reference evidence="9 10" key="1">
    <citation type="submission" date="2020-04" db="EMBL/GenBank/DDBJ databases">
        <title>Enterovirga sp. isolate from soil.</title>
        <authorList>
            <person name="Chea S."/>
            <person name="Kim D.-U."/>
        </authorList>
    </citation>
    <scope>NUCLEOTIDE SEQUENCE [LARGE SCALE GENOMIC DNA]</scope>
    <source>
        <strain evidence="9 10">DB1703</strain>
    </source>
</reference>
<comment type="similarity">
    <text evidence="7">Belongs to the class-I aminoacyl-tRNA synthetase family.</text>
</comment>
<keyword evidence="6 7" id="KW-0030">Aminoacyl-tRNA synthetase</keyword>
<evidence type="ECO:0000313" key="9">
    <source>
        <dbReference type="EMBL" id="NNM74249.1"/>
    </source>
</evidence>
<dbReference type="PANTHER" id="PTHR43311:SF1">
    <property type="entry name" value="GLUTAMYL-Q TRNA(ASP) SYNTHETASE"/>
    <property type="match status" value="1"/>
</dbReference>
<evidence type="ECO:0000259" key="8">
    <source>
        <dbReference type="Pfam" id="PF00749"/>
    </source>
</evidence>
<dbReference type="Gene3D" id="3.40.50.620">
    <property type="entry name" value="HUPs"/>
    <property type="match status" value="1"/>
</dbReference>
<keyword evidence="5 7" id="KW-0067">ATP-binding</keyword>
<dbReference type="InterPro" id="IPR000924">
    <property type="entry name" value="Glu/Gln-tRNA-synth"/>
</dbReference>
<accession>A0A849ICV7</accession>
<keyword evidence="1 7" id="KW-0436">Ligase</keyword>
<gene>
    <name evidence="9" type="primary">gluQRS</name>
    <name evidence="9" type="ORF">HJG44_17975</name>
</gene>
<dbReference type="PRINTS" id="PR00987">
    <property type="entry name" value="TRNASYNTHGLU"/>
</dbReference>
<dbReference type="NCBIfam" id="NF004315">
    <property type="entry name" value="PRK05710.1-4"/>
    <property type="match status" value="1"/>
</dbReference>
<evidence type="ECO:0000256" key="1">
    <source>
        <dbReference type="ARBA" id="ARBA00022598"/>
    </source>
</evidence>
<protein>
    <submittedName>
        <fullName evidence="9">tRNA glutamyl-Q(34) synthetase GluQRS</fullName>
        <ecNumber evidence="9">6.1.1.-</ecNumber>
    </submittedName>
</protein>
<keyword evidence="10" id="KW-1185">Reference proteome</keyword>